<name>A0A915LLX9_MELJA</name>
<dbReference type="WBParaSite" id="scaffold12622_cov154.g16425">
    <property type="protein sequence ID" value="scaffold12622_cov154.g16425"/>
    <property type="gene ID" value="scaffold12622_cov154.g16425"/>
</dbReference>
<accession>A0A915LLX9</accession>
<sequence>MFKIFWIAVLDFGDRITMQPLLLNRLFSAEIDKYYETHPEKYEGEKKAAKELHKAMEEAGPSTLTLPTKVMAPDVDQTIIFVGTIMKAIDTITEANSDPILLLMEAKAILHQILTNLNIVSKHCNAMVKRTGSPTSSRTMNALFAPEDAFDYYGAEQIEIVEETDEVAHETKKKFDEKMKSLSKYTDAWNGAVDLIKGVEHVEQFKRRLDEMNMDNLKFVIKNVLEKPKMKKKKNLN</sequence>
<evidence type="ECO:0000313" key="1">
    <source>
        <dbReference type="Proteomes" id="UP000887561"/>
    </source>
</evidence>
<protein>
    <submittedName>
        <fullName evidence="2">Uncharacterized protein</fullName>
    </submittedName>
</protein>
<dbReference type="Proteomes" id="UP000887561">
    <property type="component" value="Unplaced"/>
</dbReference>
<reference evidence="2" key="1">
    <citation type="submission" date="2022-11" db="UniProtKB">
        <authorList>
            <consortium name="WormBaseParasite"/>
        </authorList>
    </citation>
    <scope>IDENTIFICATION</scope>
</reference>
<dbReference type="AlphaFoldDB" id="A0A915LLX9"/>
<evidence type="ECO:0000313" key="2">
    <source>
        <dbReference type="WBParaSite" id="scaffold12622_cov154.g16425"/>
    </source>
</evidence>
<proteinExistence type="predicted"/>
<organism evidence="1 2">
    <name type="scientific">Meloidogyne javanica</name>
    <name type="common">Root-knot nematode worm</name>
    <dbReference type="NCBI Taxonomy" id="6303"/>
    <lineage>
        <taxon>Eukaryota</taxon>
        <taxon>Metazoa</taxon>
        <taxon>Ecdysozoa</taxon>
        <taxon>Nematoda</taxon>
        <taxon>Chromadorea</taxon>
        <taxon>Rhabditida</taxon>
        <taxon>Tylenchina</taxon>
        <taxon>Tylenchomorpha</taxon>
        <taxon>Tylenchoidea</taxon>
        <taxon>Meloidogynidae</taxon>
        <taxon>Meloidogyninae</taxon>
        <taxon>Meloidogyne</taxon>
        <taxon>Meloidogyne incognita group</taxon>
    </lineage>
</organism>
<keyword evidence="1" id="KW-1185">Reference proteome</keyword>